<feature type="compositionally biased region" description="Basic and acidic residues" evidence="1">
    <location>
        <begin position="59"/>
        <end position="71"/>
    </location>
</feature>
<sequence length="71" mass="7615">MDLVAATTVTVPTTVIGSSEARNISTGKMEDWDDELGTWASEDPQGLLCVSSSSLSSPPRERDEESEKANE</sequence>
<dbReference type="Proteomes" id="UP001258017">
    <property type="component" value="Unassembled WGS sequence"/>
</dbReference>
<protein>
    <submittedName>
        <fullName evidence="2">Uncharacterized protein</fullName>
    </submittedName>
</protein>
<evidence type="ECO:0000256" key="1">
    <source>
        <dbReference type="SAM" id="MobiDB-lite"/>
    </source>
</evidence>
<feature type="region of interest" description="Disordered" evidence="1">
    <location>
        <begin position="34"/>
        <end position="71"/>
    </location>
</feature>
<comment type="caution">
    <text evidence="2">The sequence shown here is derived from an EMBL/GenBank/DDBJ whole genome shotgun (WGS) entry which is preliminary data.</text>
</comment>
<reference evidence="2" key="2">
    <citation type="journal article" date="2023" name="Commun. Biol.">
        <title>Intrasexual cuticular hydrocarbon dimorphism in a wasp sheds light on hydrocarbon biosynthesis genes in Hymenoptera.</title>
        <authorList>
            <person name="Moris V.C."/>
            <person name="Podsiadlowski L."/>
            <person name="Martin S."/>
            <person name="Oeyen J.P."/>
            <person name="Donath A."/>
            <person name="Petersen M."/>
            <person name="Wilbrandt J."/>
            <person name="Misof B."/>
            <person name="Liedtke D."/>
            <person name="Thamm M."/>
            <person name="Scheiner R."/>
            <person name="Schmitt T."/>
            <person name="Niehuis O."/>
        </authorList>
    </citation>
    <scope>NUCLEOTIDE SEQUENCE</scope>
    <source>
        <strain evidence="2">GBR_01_08_01A</strain>
    </source>
</reference>
<reference evidence="2" key="1">
    <citation type="submission" date="2021-08" db="EMBL/GenBank/DDBJ databases">
        <authorList>
            <person name="Misof B."/>
            <person name="Oliver O."/>
            <person name="Podsiadlowski L."/>
            <person name="Donath A."/>
            <person name="Peters R."/>
            <person name="Mayer C."/>
            <person name="Rust J."/>
            <person name="Gunkel S."/>
            <person name="Lesny P."/>
            <person name="Martin S."/>
            <person name="Oeyen J.P."/>
            <person name="Petersen M."/>
            <person name="Panagiotis P."/>
            <person name="Wilbrandt J."/>
            <person name="Tanja T."/>
        </authorList>
    </citation>
    <scope>NUCLEOTIDE SEQUENCE</scope>
    <source>
        <strain evidence="2">GBR_01_08_01A</strain>
        <tissue evidence="2">Thorax + abdomen</tissue>
    </source>
</reference>
<evidence type="ECO:0000313" key="3">
    <source>
        <dbReference type="Proteomes" id="UP001258017"/>
    </source>
</evidence>
<gene>
    <name evidence="2" type="ORF">KPH14_007993</name>
</gene>
<organism evidence="2 3">
    <name type="scientific">Odynerus spinipes</name>
    <dbReference type="NCBI Taxonomy" id="1348599"/>
    <lineage>
        <taxon>Eukaryota</taxon>
        <taxon>Metazoa</taxon>
        <taxon>Ecdysozoa</taxon>
        <taxon>Arthropoda</taxon>
        <taxon>Hexapoda</taxon>
        <taxon>Insecta</taxon>
        <taxon>Pterygota</taxon>
        <taxon>Neoptera</taxon>
        <taxon>Endopterygota</taxon>
        <taxon>Hymenoptera</taxon>
        <taxon>Apocrita</taxon>
        <taxon>Aculeata</taxon>
        <taxon>Vespoidea</taxon>
        <taxon>Vespidae</taxon>
        <taxon>Eumeninae</taxon>
        <taxon>Odynerus</taxon>
    </lineage>
</organism>
<name>A0AAD9VNF1_9HYME</name>
<proteinExistence type="predicted"/>
<evidence type="ECO:0000313" key="2">
    <source>
        <dbReference type="EMBL" id="KAK2581191.1"/>
    </source>
</evidence>
<keyword evidence="3" id="KW-1185">Reference proteome</keyword>
<accession>A0AAD9VNF1</accession>
<dbReference type="EMBL" id="JAIFRP010000042">
    <property type="protein sequence ID" value="KAK2581191.1"/>
    <property type="molecule type" value="Genomic_DNA"/>
</dbReference>
<dbReference type="AlphaFoldDB" id="A0AAD9VNF1"/>